<accession>A0A5C3L2K7</accession>
<dbReference type="Proteomes" id="UP000307440">
    <property type="component" value="Unassembled WGS sequence"/>
</dbReference>
<dbReference type="OrthoDB" id="3071138at2759"/>
<feature type="compositionally biased region" description="Polar residues" evidence="1">
    <location>
        <begin position="1"/>
        <end position="20"/>
    </location>
</feature>
<gene>
    <name evidence="2" type="ORF">FA15DRAFT_294438</name>
</gene>
<feature type="compositionally biased region" description="Polar residues" evidence="1">
    <location>
        <begin position="194"/>
        <end position="214"/>
    </location>
</feature>
<sequence length="231" mass="24721">MSSTPLPVNQGMTQRQSKTTSSPSSSSLPPPSPLFDHTQSQKQRRNSLRLPINPPEIPIPPSLLHSPYLHANRFHRDDVPHLPSEEDEMWLQDTVPLGARSNPPSGLLNSAPCTAPPYPASTSYRQPSTPPLRPSTATGAQGFGLEYHPGPHSPGISDLIHSTKSLSINGPSTPPGLSAIQRQHWRRSACGRTTPGSRLGPSTRSGSQIANTISGLPPASSGSYFVDLHSM</sequence>
<protein>
    <submittedName>
        <fullName evidence="2">Uncharacterized protein</fullName>
    </submittedName>
</protein>
<name>A0A5C3L2K7_COPMA</name>
<reference evidence="2 3" key="1">
    <citation type="journal article" date="2019" name="Nat. Ecol. Evol.">
        <title>Megaphylogeny resolves global patterns of mushroom evolution.</title>
        <authorList>
            <person name="Varga T."/>
            <person name="Krizsan K."/>
            <person name="Foldi C."/>
            <person name="Dima B."/>
            <person name="Sanchez-Garcia M."/>
            <person name="Sanchez-Ramirez S."/>
            <person name="Szollosi G.J."/>
            <person name="Szarkandi J.G."/>
            <person name="Papp V."/>
            <person name="Albert L."/>
            <person name="Andreopoulos W."/>
            <person name="Angelini C."/>
            <person name="Antonin V."/>
            <person name="Barry K.W."/>
            <person name="Bougher N.L."/>
            <person name="Buchanan P."/>
            <person name="Buyck B."/>
            <person name="Bense V."/>
            <person name="Catcheside P."/>
            <person name="Chovatia M."/>
            <person name="Cooper J."/>
            <person name="Damon W."/>
            <person name="Desjardin D."/>
            <person name="Finy P."/>
            <person name="Geml J."/>
            <person name="Haridas S."/>
            <person name="Hughes K."/>
            <person name="Justo A."/>
            <person name="Karasinski D."/>
            <person name="Kautmanova I."/>
            <person name="Kiss B."/>
            <person name="Kocsube S."/>
            <person name="Kotiranta H."/>
            <person name="LaButti K.M."/>
            <person name="Lechner B.E."/>
            <person name="Liimatainen K."/>
            <person name="Lipzen A."/>
            <person name="Lukacs Z."/>
            <person name="Mihaltcheva S."/>
            <person name="Morgado L.N."/>
            <person name="Niskanen T."/>
            <person name="Noordeloos M.E."/>
            <person name="Ohm R.A."/>
            <person name="Ortiz-Santana B."/>
            <person name="Ovrebo C."/>
            <person name="Racz N."/>
            <person name="Riley R."/>
            <person name="Savchenko A."/>
            <person name="Shiryaev A."/>
            <person name="Soop K."/>
            <person name="Spirin V."/>
            <person name="Szebenyi C."/>
            <person name="Tomsovsky M."/>
            <person name="Tulloss R.E."/>
            <person name="Uehling J."/>
            <person name="Grigoriev I.V."/>
            <person name="Vagvolgyi C."/>
            <person name="Papp T."/>
            <person name="Martin F.M."/>
            <person name="Miettinen O."/>
            <person name="Hibbett D.S."/>
            <person name="Nagy L.G."/>
        </authorList>
    </citation>
    <scope>NUCLEOTIDE SEQUENCE [LARGE SCALE GENOMIC DNA]</scope>
    <source>
        <strain evidence="2 3">CBS 121175</strain>
    </source>
</reference>
<dbReference type="EMBL" id="ML210175">
    <property type="protein sequence ID" value="TFK26426.1"/>
    <property type="molecule type" value="Genomic_DNA"/>
</dbReference>
<dbReference type="AlphaFoldDB" id="A0A5C3L2K7"/>
<organism evidence="2 3">
    <name type="scientific">Coprinopsis marcescibilis</name>
    <name type="common">Agaric fungus</name>
    <name type="synonym">Psathyrella marcescibilis</name>
    <dbReference type="NCBI Taxonomy" id="230819"/>
    <lineage>
        <taxon>Eukaryota</taxon>
        <taxon>Fungi</taxon>
        <taxon>Dikarya</taxon>
        <taxon>Basidiomycota</taxon>
        <taxon>Agaricomycotina</taxon>
        <taxon>Agaricomycetes</taxon>
        <taxon>Agaricomycetidae</taxon>
        <taxon>Agaricales</taxon>
        <taxon>Agaricineae</taxon>
        <taxon>Psathyrellaceae</taxon>
        <taxon>Coprinopsis</taxon>
    </lineage>
</organism>
<evidence type="ECO:0000313" key="2">
    <source>
        <dbReference type="EMBL" id="TFK26426.1"/>
    </source>
</evidence>
<evidence type="ECO:0000313" key="3">
    <source>
        <dbReference type="Proteomes" id="UP000307440"/>
    </source>
</evidence>
<keyword evidence="3" id="KW-1185">Reference proteome</keyword>
<proteinExistence type="predicted"/>
<evidence type="ECO:0000256" key="1">
    <source>
        <dbReference type="SAM" id="MobiDB-lite"/>
    </source>
</evidence>
<feature type="region of interest" description="Disordered" evidence="1">
    <location>
        <begin position="190"/>
        <end position="215"/>
    </location>
</feature>
<feature type="region of interest" description="Disordered" evidence="1">
    <location>
        <begin position="1"/>
        <end position="59"/>
    </location>
</feature>